<accession>A0ABT5FY25</accession>
<evidence type="ECO:0000313" key="4">
    <source>
        <dbReference type="Proteomes" id="UP001221328"/>
    </source>
</evidence>
<reference evidence="3 4" key="1">
    <citation type="journal article" date="2015" name="Int. J. Syst. Evol. Microbiol.">
        <title>Streptomyces gilvifuscus sp. nov., an actinomycete that produces antibacterial compounds isolated from soil.</title>
        <authorList>
            <person name="Nguyen T.M."/>
            <person name="Kim J."/>
        </authorList>
    </citation>
    <scope>NUCLEOTIDE SEQUENCE [LARGE SCALE GENOMIC DNA]</scope>
    <source>
        <strain evidence="3 4">T113</strain>
    </source>
</reference>
<dbReference type="RefSeq" id="WP_272176576.1">
    <property type="nucleotide sequence ID" value="NZ_JAQOSK010000009.1"/>
</dbReference>
<sequence>MTTERSRLVLLNCALALGLVPALLLTACSSGAAPEGSKAAPGRGSKSADVQREKELATAARAGLAATSDGAPLVSGLDRVADGVQDALGLPKGSGYRVTVACAGRGTVEVGFVPARTAPARRVSCDGVPVSTRFAVKAAGTRIDVQGGRGASGMIAWRVDKVRQSS</sequence>
<gene>
    <name evidence="3" type="ORF">PO587_23705</name>
</gene>
<dbReference type="EMBL" id="JAQOSK010000009">
    <property type="protein sequence ID" value="MDC2957474.1"/>
    <property type="molecule type" value="Genomic_DNA"/>
</dbReference>
<proteinExistence type="predicted"/>
<organism evidence="3 4">
    <name type="scientific">Streptomyces gilvifuscus</name>
    <dbReference type="NCBI Taxonomy" id="1550617"/>
    <lineage>
        <taxon>Bacteria</taxon>
        <taxon>Bacillati</taxon>
        <taxon>Actinomycetota</taxon>
        <taxon>Actinomycetes</taxon>
        <taxon>Kitasatosporales</taxon>
        <taxon>Streptomycetaceae</taxon>
        <taxon>Streptomyces</taxon>
    </lineage>
</organism>
<evidence type="ECO:0000313" key="3">
    <source>
        <dbReference type="EMBL" id="MDC2957474.1"/>
    </source>
</evidence>
<keyword evidence="2" id="KW-0732">Signal</keyword>
<evidence type="ECO:0000256" key="2">
    <source>
        <dbReference type="SAM" id="SignalP"/>
    </source>
</evidence>
<comment type="caution">
    <text evidence="3">The sequence shown here is derived from an EMBL/GenBank/DDBJ whole genome shotgun (WGS) entry which is preliminary data.</text>
</comment>
<feature type="region of interest" description="Disordered" evidence="1">
    <location>
        <begin position="33"/>
        <end position="52"/>
    </location>
</feature>
<feature type="signal peptide" evidence="2">
    <location>
        <begin position="1"/>
        <end position="32"/>
    </location>
</feature>
<evidence type="ECO:0008006" key="5">
    <source>
        <dbReference type="Google" id="ProtNLM"/>
    </source>
</evidence>
<keyword evidence="4" id="KW-1185">Reference proteome</keyword>
<feature type="chain" id="PRO_5045800588" description="Lipoprotein" evidence="2">
    <location>
        <begin position="33"/>
        <end position="166"/>
    </location>
</feature>
<dbReference type="Proteomes" id="UP001221328">
    <property type="component" value="Unassembled WGS sequence"/>
</dbReference>
<evidence type="ECO:0000256" key="1">
    <source>
        <dbReference type="SAM" id="MobiDB-lite"/>
    </source>
</evidence>
<protein>
    <recommendedName>
        <fullName evidence="5">Lipoprotein</fullName>
    </recommendedName>
</protein>
<name>A0ABT5FY25_9ACTN</name>
<dbReference type="PROSITE" id="PS51257">
    <property type="entry name" value="PROKAR_LIPOPROTEIN"/>
    <property type="match status" value="1"/>
</dbReference>